<dbReference type="RefSeq" id="WP_262393196.1">
    <property type="nucleotide sequence ID" value="NZ_BEXB01000037.1"/>
</dbReference>
<dbReference type="Proteomes" id="UP000319716">
    <property type="component" value="Unassembled WGS sequence"/>
</dbReference>
<reference evidence="3 4" key="1">
    <citation type="submission" date="2017-11" db="EMBL/GenBank/DDBJ databases">
        <title>Draft Genome Sequence of Sporolactobacillus inulinus NBRC 111894 Isolated from Koso, a Japanese Sugar-Vegetable Fermented Beverage.</title>
        <authorList>
            <person name="Chiou T.Y."/>
            <person name="Oshima K."/>
            <person name="Suda W."/>
            <person name="Hattori M."/>
            <person name="Takahashi T."/>
        </authorList>
    </citation>
    <scope>NUCLEOTIDE SEQUENCE [LARGE SCALE GENOMIC DNA]</scope>
    <source>
        <strain evidence="3 4">NBRC111894</strain>
    </source>
</reference>
<evidence type="ECO:0000313" key="3">
    <source>
        <dbReference type="EMBL" id="GAY77999.1"/>
    </source>
</evidence>
<evidence type="ECO:0000259" key="2">
    <source>
        <dbReference type="Pfam" id="PF00535"/>
    </source>
</evidence>
<gene>
    <name evidence="3" type="ORF">NBRC111894_3553</name>
</gene>
<keyword evidence="3" id="KW-0808">Transferase</keyword>
<dbReference type="PANTHER" id="PTHR22916:SF3">
    <property type="entry name" value="UDP-GLCNAC:BETAGAL BETA-1,3-N-ACETYLGLUCOSAMINYLTRANSFERASE-LIKE PROTEIN 1"/>
    <property type="match status" value="1"/>
</dbReference>
<dbReference type="InterPro" id="IPR001173">
    <property type="entry name" value="Glyco_trans_2-like"/>
</dbReference>
<evidence type="ECO:0000313" key="4">
    <source>
        <dbReference type="Proteomes" id="UP000319716"/>
    </source>
</evidence>
<dbReference type="PANTHER" id="PTHR22916">
    <property type="entry name" value="GLYCOSYLTRANSFERASE"/>
    <property type="match status" value="1"/>
</dbReference>
<sequence length="349" mass="40921">MKKVVKISIIIPMHNVEKYIATTLQSIIDQSINNVEVLCIDDHSEDNTQVIVSSLSKRYPFIHLLKNKNNLGVSESRNLGLDRASGKYVMFVDSDDKLESNMLELMYKAAIRQDADLVISNHMLFSGQGAFQNTFYEVFPSLRVEGEKKIINHPELFFLIYVWGKLFKCELLRDVRFPKKISYCEDQCPTVYAYLNANKIYMFPSAIYYYRQRDKDDSSLVRTADRNPHLAMSNIIDVLKINELYFRKFVKNSNIGKILFLHYLNRVILCNVSGVVRTMFVYAKPIEQIKIIKLMNQWIECYEDRVIQNVKGFHTVLIQQMMPFIQQSDIYVMKQYIVLLKNLKMKIEK</sequence>
<protein>
    <submittedName>
        <fullName evidence="3">Beta-1,3-glucosyltransferase</fullName>
    </submittedName>
</protein>
<dbReference type="EMBL" id="BEXB01000037">
    <property type="protein sequence ID" value="GAY77999.1"/>
    <property type="molecule type" value="Genomic_DNA"/>
</dbReference>
<name>A0A4Y1ZG46_9BACL</name>
<feature type="domain" description="Glycosyltransferase 2-like" evidence="2">
    <location>
        <begin position="8"/>
        <end position="137"/>
    </location>
</feature>
<dbReference type="Gene3D" id="3.90.550.10">
    <property type="entry name" value="Spore Coat Polysaccharide Biosynthesis Protein SpsA, Chain A"/>
    <property type="match status" value="1"/>
</dbReference>
<dbReference type="SUPFAM" id="SSF53448">
    <property type="entry name" value="Nucleotide-diphospho-sugar transferases"/>
    <property type="match status" value="1"/>
</dbReference>
<comment type="similarity">
    <text evidence="1">Belongs to the glycosyltransferase 2 family.</text>
</comment>
<dbReference type="Pfam" id="PF00535">
    <property type="entry name" value="Glycos_transf_2"/>
    <property type="match status" value="1"/>
</dbReference>
<accession>A0A4Y1ZG46</accession>
<evidence type="ECO:0000256" key="1">
    <source>
        <dbReference type="ARBA" id="ARBA00006739"/>
    </source>
</evidence>
<proteinExistence type="inferred from homology"/>
<dbReference type="AlphaFoldDB" id="A0A4Y1ZG46"/>
<organism evidence="3 4">
    <name type="scientific">Sporolactobacillus inulinus</name>
    <dbReference type="NCBI Taxonomy" id="2078"/>
    <lineage>
        <taxon>Bacteria</taxon>
        <taxon>Bacillati</taxon>
        <taxon>Bacillota</taxon>
        <taxon>Bacilli</taxon>
        <taxon>Bacillales</taxon>
        <taxon>Sporolactobacillaceae</taxon>
        <taxon>Sporolactobacillus</taxon>
    </lineage>
</organism>
<comment type="caution">
    <text evidence="3">The sequence shown here is derived from an EMBL/GenBank/DDBJ whole genome shotgun (WGS) entry which is preliminary data.</text>
</comment>
<dbReference type="CDD" id="cd00761">
    <property type="entry name" value="Glyco_tranf_GTA_type"/>
    <property type="match status" value="1"/>
</dbReference>
<dbReference type="GO" id="GO:0016758">
    <property type="term" value="F:hexosyltransferase activity"/>
    <property type="evidence" value="ECO:0007669"/>
    <property type="project" value="UniProtKB-ARBA"/>
</dbReference>
<dbReference type="InterPro" id="IPR029044">
    <property type="entry name" value="Nucleotide-diphossugar_trans"/>
</dbReference>